<protein>
    <submittedName>
        <fullName evidence="2">Fluoroquinolone transport system permease protein</fullName>
    </submittedName>
</protein>
<keyword evidence="1" id="KW-0472">Membrane</keyword>
<dbReference type="EMBL" id="FMWK01000020">
    <property type="protein sequence ID" value="SCZ81357.1"/>
    <property type="molecule type" value="Genomic_DNA"/>
</dbReference>
<feature type="transmembrane region" description="Helical" evidence="1">
    <location>
        <begin position="62"/>
        <end position="85"/>
    </location>
</feature>
<dbReference type="AlphaFoldDB" id="A0A1G5S5B6"/>
<gene>
    <name evidence="2" type="ORF">SAMN02910350_02776</name>
</gene>
<feature type="transmembrane region" description="Helical" evidence="1">
    <location>
        <begin position="106"/>
        <end position="132"/>
    </location>
</feature>
<feature type="transmembrane region" description="Helical" evidence="1">
    <location>
        <begin position="172"/>
        <end position="197"/>
    </location>
</feature>
<organism evidence="2 3">
    <name type="scientific">Pseudobutyrivibrio xylanivorans</name>
    <dbReference type="NCBI Taxonomy" id="185007"/>
    <lineage>
        <taxon>Bacteria</taxon>
        <taxon>Bacillati</taxon>
        <taxon>Bacillota</taxon>
        <taxon>Clostridia</taxon>
        <taxon>Lachnospirales</taxon>
        <taxon>Lachnospiraceae</taxon>
        <taxon>Pseudobutyrivibrio</taxon>
    </lineage>
</organism>
<keyword evidence="1" id="KW-0812">Transmembrane</keyword>
<feature type="transmembrane region" description="Helical" evidence="1">
    <location>
        <begin position="138"/>
        <end position="160"/>
    </location>
</feature>
<evidence type="ECO:0000313" key="2">
    <source>
        <dbReference type="EMBL" id="SCZ81357.1"/>
    </source>
</evidence>
<reference evidence="2 3" key="1">
    <citation type="submission" date="2016-10" db="EMBL/GenBank/DDBJ databases">
        <authorList>
            <person name="de Groot N.N."/>
        </authorList>
    </citation>
    <scope>NUCLEOTIDE SEQUENCE [LARGE SCALE GENOMIC DNA]</scope>
    <source>
        <strain evidence="2 3">DSM 10317</strain>
    </source>
</reference>
<feature type="transmembrane region" description="Helical" evidence="1">
    <location>
        <begin position="209"/>
        <end position="232"/>
    </location>
</feature>
<keyword evidence="1" id="KW-1133">Transmembrane helix</keyword>
<evidence type="ECO:0000256" key="1">
    <source>
        <dbReference type="SAM" id="Phobius"/>
    </source>
</evidence>
<name>A0A1G5S5B6_PSEXY</name>
<feature type="transmembrane region" description="Helical" evidence="1">
    <location>
        <begin position="21"/>
        <end position="42"/>
    </location>
</feature>
<accession>A0A1G5S5B6</accession>
<dbReference type="Proteomes" id="UP000199428">
    <property type="component" value="Unassembled WGS sequence"/>
</dbReference>
<proteinExistence type="predicted"/>
<sequence>MNATCKMFKYMTKEITRDYMMIMLVVTPFLVGALFRFGVPLLESKVLAGFGYSDVIKPYYELFSWLLAMLTGMMFAFVGGLVVLGEIDDGIARYILITPPGERGYLFSRIVIPALISGVMSAFLVVLFALMPLSMTKLLVMVVSTTLCGIITAFIVVAISSNKVEGMAVGKISGLFGITFFAPIILKGMVKYLFFIFPMYHVGVWSNGGSALSLAVSAVLFVIWVMALYKLFRRKFN</sequence>
<evidence type="ECO:0000313" key="3">
    <source>
        <dbReference type="Proteomes" id="UP000199428"/>
    </source>
</evidence>
<dbReference type="RefSeq" id="WP_090164210.1">
    <property type="nucleotide sequence ID" value="NZ_FMWK01000020.1"/>
</dbReference>